<dbReference type="OrthoDB" id="5404599at2759"/>
<sequence>MSDTNKDKYSAKYPLDEFVHEVNDNAWIIGEAMISRHNAKPSQPYWEDGEGAFFTMTKAPEPKPDTRPLSDSCPITDYLKGLSYGGFYVYKIGQAHLKVTFDTGAQEHNTLEAVAKESFGFQVPTVYCHAVYDEYYYIAHSILPGKTIAEVWPTTKDDAVRKKWTEQIAEAYVRLSEWTSDREPTDNSIRGIDGGNLKDRWPAKTNWRFRSSTDPEVLQKNFMEMGLNCSEIVFAHNHLMPLSFVVDETHGLVGITMWSAAGFVPKDWVLTKAQANPFNQAFKAISHTWSQSDKDDWELKLLPALKAKGFENHWYKYAVWNAPDSRERLMPATNSLNLGQR</sequence>
<proteinExistence type="predicted"/>
<dbReference type="SUPFAM" id="SSF56112">
    <property type="entry name" value="Protein kinase-like (PK-like)"/>
    <property type="match status" value="1"/>
</dbReference>
<dbReference type="InterPro" id="IPR002575">
    <property type="entry name" value="Aminoglycoside_PTrfase"/>
</dbReference>
<dbReference type="AlphaFoldDB" id="A0A395SVD7"/>
<organism evidence="2 3">
    <name type="scientific">Fusarium longipes</name>
    <dbReference type="NCBI Taxonomy" id="694270"/>
    <lineage>
        <taxon>Eukaryota</taxon>
        <taxon>Fungi</taxon>
        <taxon>Dikarya</taxon>
        <taxon>Ascomycota</taxon>
        <taxon>Pezizomycotina</taxon>
        <taxon>Sordariomycetes</taxon>
        <taxon>Hypocreomycetidae</taxon>
        <taxon>Hypocreales</taxon>
        <taxon>Nectriaceae</taxon>
        <taxon>Fusarium</taxon>
    </lineage>
</organism>
<protein>
    <recommendedName>
        <fullName evidence="1">Aminoglycoside phosphotransferase domain-containing protein</fullName>
    </recommendedName>
</protein>
<accession>A0A395SVD7</accession>
<dbReference type="InterPro" id="IPR011009">
    <property type="entry name" value="Kinase-like_dom_sf"/>
</dbReference>
<dbReference type="Proteomes" id="UP000266234">
    <property type="component" value="Unassembled WGS sequence"/>
</dbReference>
<evidence type="ECO:0000259" key="1">
    <source>
        <dbReference type="Pfam" id="PF01636"/>
    </source>
</evidence>
<evidence type="ECO:0000313" key="2">
    <source>
        <dbReference type="EMBL" id="RGP76454.1"/>
    </source>
</evidence>
<keyword evidence="3" id="KW-1185">Reference proteome</keyword>
<dbReference type="EMBL" id="PXOG01000114">
    <property type="protein sequence ID" value="RGP76454.1"/>
    <property type="molecule type" value="Genomic_DNA"/>
</dbReference>
<dbReference type="PANTHER" id="PTHR21310">
    <property type="entry name" value="AMINOGLYCOSIDE PHOSPHOTRANSFERASE-RELATED-RELATED"/>
    <property type="match status" value="1"/>
</dbReference>
<comment type="caution">
    <text evidence="2">The sequence shown here is derived from an EMBL/GenBank/DDBJ whole genome shotgun (WGS) entry which is preliminary data.</text>
</comment>
<evidence type="ECO:0000313" key="3">
    <source>
        <dbReference type="Proteomes" id="UP000266234"/>
    </source>
</evidence>
<reference evidence="2 3" key="1">
    <citation type="journal article" date="2018" name="PLoS Pathog.">
        <title>Evolution of structural diversity of trichothecenes, a family of toxins produced by plant pathogenic and entomopathogenic fungi.</title>
        <authorList>
            <person name="Proctor R.H."/>
            <person name="McCormick S.P."/>
            <person name="Kim H.S."/>
            <person name="Cardoza R.E."/>
            <person name="Stanley A.M."/>
            <person name="Lindo L."/>
            <person name="Kelly A."/>
            <person name="Brown D.W."/>
            <person name="Lee T."/>
            <person name="Vaughan M.M."/>
            <person name="Alexander N.J."/>
            <person name="Busman M."/>
            <person name="Gutierrez S."/>
        </authorList>
    </citation>
    <scope>NUCLEOTIDE SEQUENCE [LARGE SCALE GENOMIC DNA]</scope>
    <source>
        <strain evidence="2 3">NRRL 20695</strain>
    </source>
</reference>
<gene>
    <name evidence="2" type="ORF">FLONG3_5341</name>
</gene>
<feature type="domain" description="Aminoglycoside phosphotransferase" evidence="1">
    <location>
        <begin position="96"/>
        <end position="247"/>
    </location>
</feature>
<name>A0A395SVD7_9HYPO</name>
<dbReference type="PANTHER" id="PTHR21310:SF58">
    <property type="entry name" value="AMINOGLYCOSIDE PHOSPHOTRANSFERASE DOMAIN-CONTAINING PROTEIN"/>
    <property type="match status" value="1"/>
</dbReference>
<dbReference type="Pfam" id="PF01636">
    <property type="entry name" value="APH"/>
    <property type="match status" value="1"/>
</dbReference>
<dbReference type="InterPro" id="IPR051678">
    <property type="entry name" value="AGP_Transferase"/>
</dbReference>